<dbReference type="STRING" id="309801.trd_0253"/>
<evidence type="ECO:0000313" key="3">
    <source>
        <dbReference type="Proteomes" id="UP000000447"/>
    </source>
</evidence>
<name>B9KXR5_THERP</name>
<protein>
    <submittedName>
        <fullName evidence="2">Uncharacterized protein</fullName>
    </submittedName>
</protein>
<evidence type="ECO:0000256" key="1">
    <source>
        <dbReference type="SAM" id="MobiDB-lite"/>
    </source>
</evidence>
<accession>B9KXR5</accession>
<dbReference type="HOGENOM" id="CLU_3259102_0_0_0"/>
<gene>
    <name evidence="2" type="ordered locus">trd_0253</name>
</gene>
<reference evidence="2 3" key="1">
    <citation type="journal article" date="2009" name="PLoS ONE">
        <title>Complete genome sequence of the aerobic CO-oxidizing thermophile Thermomicrobium roseum.</title>
        <authorList>
            <person name="Wu D."/>
            <person name="Raymond J."/>
            <person name="Wu M."/>
            <person name="Chatterji S."/>
            <person name="Ren Q."/>
            <person name="Graham J.E."/>
            <person name="Bryant D.A."/>
            <person name="Robb F."/>
            <person name="Colman A."/>
            <person name="Tallon L.J."/>
            <person name="Badger J.H."/>
            <person name="Madupu R."/>
            <person name="Ward N.L."/>
            <person name="Eisen J.A."/>
        </authorList>
    </citation>
    <scope>NUCLEOTIDE SEQUENCE [LARGE SCALE GENOMIC DNA]</scope>
    <source>
        <strain evidence="3">ATCC 27502 / DSM 5159 / P-2</strain>
    </source>
</reference>
<dbReference type="KEGG" id="tro:trd_0253"/>
<sequence>MDGDRPAPRVPDRVRRRVPTGTVERSLGSIERARLGGPSFSG</sequence>
<organism evidence="2 3">
    <name type="scientific">Thermomicrobium roseum (strain ATCC 27502 / DSM 5159 / P-2)</name>
    <dbReference type="NCBI Taxonomy" id="309801"/>
    <lineage>
        <taxon>Bacteria</taxon>
        <taxon>Pseudomonadati</taxon>
        <taxon>Thermomicrobiota</taxon>
        <taxon>Thermomicrobia</taxon>
        <taxon>Thermomicrobiales</taxon>
        <taxon>Thermomicrobiaceae</taxon>
        <taxon>Thermomicrobium</taxon>
    </lineage>
</organism>
<dbReference type="AlphaFoldDB" id="B9KXR5"/>
<evidence type="ECO:0000313" key="2">
    <source>
        <dbReference type="EMBL" id="ACM04554.1"/>
    </source>
</evidence>
<dbReference type="EMBL" id="CP001275">
    <property type="protein sequence ID" value="ACM04554.1"/>
    <property type="molecule type" value="Genomic_DNA"/>
</dbReference>
<feature type="compositionally biased region" description="Basic and acidic residues" evidence="1">
    <location>
        <begin position="1"/>
        <end position="13"/>
    </location>
</feature>
<feature type="region of interest" description="Disordered" evidence="1">
    <location>
        <begin position="1"/>
        <end position="42"/>
    </location>
</feature>
<keyword evidence="3" id="KW-1185">Reference proteome</keyword>
<dbReference type="Proteomes" id="UP000000447">
    <property type="component" value="Chromosome"/>
</dbReference>
<proteinExistence type="predicted"/>